<dbReference type="HOGENOM" id="CLU_3288479_0_0_9"/>
<sequence length="40" mass="4626">MPQFLPLISTKSSFVSEKTSLYSGSILNKYYTANYLFEQE</sequence>
<evidence type="ECO:0000313" key="2">
    <source>
        <dbReference type="Proteomes" id="UP000004416"/>
    </source>
</evidence>
<dbReference type="AlphaFoldDB" id="G9XV12"/>
<evidence type="ECO:0000313" key="1">
    <source>
        <dbReference type="EMBL" id="EHL04497.1"/>
    </source>
</evidence>
<proteinExistence type="predicted"/>
<protein>
    <submittedName>
        <fullName evidence="1">Uncharacterized protein</fullName>
    </submittedName>
</protein>
<organism evidence="1 2">
    <name type="scientific">Desulfitobacterium hafniense DP7</name>
    <dbReference type="NCBI Taxonomy" id="537010"/>
    <lineage>
        <taxon>Bacteria</taxon>
        <taxon>Bacillati</taxon>
        <taxon>Bacillota</taxon>
        <taxon>Clostridia</taxon>
        <taxon>Eubacteriales</taxon>
        <taxon>Desulfitobacteriaceae</taxon>
        <taxon>Desulfitobacterium</taxon>
    </lineage>
</organism>
<dbReference type="Proteomes" id="UP000004416">
    <property type="component" value="Unassembled WGS sequence"/>
</dbReference>
<name>G9XV12_DESHA</name>
<accession>G9XV12</accession>
<reference evidence="1 2" key="1">
    <citation type="submission" date="2011-08" db="EMBL/GenBank/DDBJ databases">
        <authorList>
            <person name="Weinstock G."/>
            <person name="Sodergren E."/>
            <person name="Clifton S."/>
            <person name="Fulton L."/>
            <person name="Fulton B."/>
            <person name="Courtney L."/>
            <person name="Fronick C."/>
            <person name="Harrison M."/>
            <person name="Strong C."/>
            <person name="Farmer C."/>
            <person name="Delahaunty K."/>
            <person name="Markovic C."/>
            <person name="Hall O."/>
            <person name="Minx P."/>
            <person name="Tomlinson C."/>
            <person name="Mitreva M."/>
            <person name="Hou S."/>
            <person name="Chen J."/>
            <person name="Wollam A."/>
            <person name="Pepin K.H."/>
            <person name="Johnson M."/>
            <person name="Bhonagiri V."/>
            <person name="Zhang X."/>
            <person name="Suruliraj S."/>
            <person name="Warren W."/>
            <person name="Chinwalla A."/>
            <person name="Mardis E.R."/>
            <person name="Wilson R.K."/>
        </authorList>
    </citation>
    <scope>NUCLEOTIDE SEQUENCE [LARGE SCALE GENOMIC DNA]</scope>
    <source>
        <strain evidence="1 2">DP7</strain>
    </source>
</reference>
<gene>
    <name evidence="1" type="ORF">HMPREF0322_04824</name>
</gene>
<comment type="caution">
    <text evidence="1">The sequence shown here is derived from an EMBL/GenBank/DDBJ whole genome shotgun (WGS) entry which is preliminary data.</text>
</comment>
<dbReference type="EMBL" id="AFZX01000132">
    <property type="protein sequence ID" value="EHL04497.1"/>
    <property type="molecule type" value="Genomic_DNA"/>
</dbReference>